<gene>
    <name evidence="6" type="primary">ysdC_41</name>
    <name evidence="6" type="ORF">SDC9_144615</name>
</gene>
<dbReference type="GO" id="GO:0006508">
    <property type="term" value="P:proteolysis"/>
    <property type="evidence" value="ECO:0007669"/>
    <property type="project" value="UniProtKB-KW"/>
</dbReference>
<reference evidence="6" key="1">
    <citation type="submission" date="2019-08" db="EMBL/GenBank/DDBJ databases">
        <authorList>
            <person name="Kucharzyk K."/>
            <person name="Murdoch R.W."/>
            <person name="Higgins S."/>
            <person name="Loffler F."/>
        </authorList>
    </citation>
    <scope>NUCLEOTIDE SEQUENCE</scope>
</reference>
<dbReference type="EMBL" id="VSSQ01043724">
    <property type="protein sequence ID" value="MPM97442.1"/>
    <property type="molecule type" value="Genomic_DNA"/>
</dbReference>
<dbReference type="GO" id="GO:0004177">
    <property type="term" value="F:aminopeptidase activity"/>
    <property type="evidence" value="ECO:0007669"/>
    <property type="project" value="UniProtKB-KW"/>
</dbReference>
<keyword evidence="5 6" id="KW-0378">Hydrolase</keyword>
<protein>
    <submittedName>
        <fullName evidence="6">Putative aminopeptidase YsdC</fullName>
        <ecNumber evidence="6">3.4.11.-</ecNumber>
    </submittedName>
</protein>
<name>A0A645E9Z1_9ZZZZ</name>
<accession>A0A645E9Z1</accession>
<proteinExistence type="inferred from homology"/>
<evidence type="ECO:0000256" key="2">
    <source>
        <dbReference type="ARBA" id="ARBA00022438"/>
    </source>
</evidence>
<evidence type="ECO:0000256" key="5">
    <source>
        <dbReference type="ARBA" id="ARBA00022801"/>
    </source>
</evidence>
<dbReference type="InterPro" id="IPR023367">
    <property type="entry name" value="Peptidase_M42_dom2"/>
</dbReference>
<dbReference type="GO" id="GO:0046872">
    <property type="term" value="F:metal ion binding"/>
    <property type="evidence" value="ECO:0007669"/>
    <property type="project" value="UniProtKB-KW"/>
</dbReference>
<evidence type="ECO:0000256" key="1">
    <source>
        <dbReference type="ARBA" id="ARBA00006272"/>
    </source>
</evidence>
<dbReference type="AlphaFoldDB" id="A0A645E9Z1"/>
<organism evidence="6">
    <name type="scientific">bioreactor metagenome</name>
    <dbReference type="NCBI Taxonomy" id="1076179"/>
    <lineage>
        <taxon>unclassified sequences</taxon>
        <taxon>metagenomes</taxon>
        <taxon>ecological metagenomes</taxon>
    </lineage>
</organism>
<dbReference type="InterPro" id="IPR051464">
    <property type="entry name" value="Peptidase_M42_aminopept"/>
</dbReference>
<dbReference type="PANTHER" id="PTHR32481:SF21">
    <property type="entry name" value="AMINOPEPTIDASE YSDC-RELATED"/>
    <property type="match status" value="1"/>
</dbReference>
<sequence length="223" mass="24657">MFIDMGVDSKEELEQLGIRVGDMITPRSEFEVMNNPNYLIAKAWDDRIGALIAVDVVRKLKGVKHDFDIYAVGTVQEEVGLRGAKTAAYAIKPDLAIALDVTIASDYPGGENRIKCGAGVTVELLDASHLGHRGFIQYIENICAAKKIAFQLEQLTGGGTDSGEINKSYDGIINITISIPSRYCHSHHTIIHRKDYIDTVEVIVELCKQLNQAELEKIRTSNR</sequence>
<keyword evidence="2 6" id="KW-0031">Aminopeptidase</keyword>
<evidence type="ECO:0000256" key="4">
    <source>
        <dbReference type="ARBA" id="ARBA00022723"/>
    </source>
</evidence>
<evidence type="ECO:0000313" key="6">
    <source>
        <dbReference type="EMBL" id="MPM97442.1"/>
    </source>
</evidence>
<dbReference type="Gene3D" id="2.40.30.40">
    <property type="entry name" value="Peptidase M42, domain 2"/>
    <property type="match status" value="1"/>
</dbReference>
<dbReference type="EC" id="3.4.11.-" evidence="6"/>
<dbReference type="InterPro" id="IPR008007">
    <property type="entry name" value="Peptidase_M42"/>
</dbReference>
<evidence type="ECO:0000256" key="3">
    <source>
        <dbReference type="ARBA" id="ARBA00022670"/>
    </source>
</evidence>
<dbReference type="SUPFAM" id="SSF101821">
    <property type="entry name" value="Aminopeptidase/glucanase lid domain"/>
    <property type="match status" value="1"/>
</dbReference>
<dbReference type="SUPFAM" id="SSF53187">
    <property type="entry name" value="Zn-dependent exopeptidases"/>
    <property type="match status" value="1"/>
</dbReference>
<comment type="caution">
    <text evidence="6">The sequence shown here is derived from an EMBL/GenBank/DDBJ whole genome shotgun (WGS) entry which is preliminary data.</text>
</comment>
<dbReference type="Pfam" id="PF05343">
    <property type="entry name" value="Peptidase_M42"/>
    <property type="match status" value="1"/>
</dbReference>
<dbReference type="Gene3D" id="3.40.630.10">
    <property type="entry name" value="Zn peptidases"/>
    <property type="match status" value="1"/>
</dbReference>
<dbReference type="PANTHER" id="PTHR32481">
    <property type="entry name" value="AMINOPEPTIDASE"/>
    <property type="match status" value="1"/>
</dbReference>
<comment type="similarity">
    <text evidence="1">Belongs to the peptidase M42 family.</text>
</comment>
<keyword evidence="4" id="KW-0479">Metal-binding</keyword>
<keyword evidence="3" id="KW-0645">Protease</keyword>